<dbReference type="InterPro" id="IPR007312">
    <property type="entry name" value="Phosphoesterase"/>
</dbReference>
<evidence type="ECO:0000256" key="1">
    <source>
        <dbReference type="ARBA" id="ARBA00022801"/>
    </source>
</evidence>
<accession>T1DF33</accession>
<dbReference type="AlphaFoldDB" id="T1DF33"/>
<dbReference type="PANTHER" id="PTHR31956">
    <property type="entry name" value="NON-SPECIFIC PHOSPHOLIPASE C4-RELATED"/>
    <property type="match status" value="1"/>
</dbReference>
<dbReference type="PANTHER" id="PTHR31956:SF1">
    <property type="entry name" value="NON-SPECIFIC PHOSPHOLIPASE C1"/>
    <property type="match status" value="1"/>
</dbReference>
<keyword evidence="1 2" id="KW-0378">Hydrolase</keyword>
<dbReference type="Pfam" id="PF04185">
    <property type="entry name" value="Phosphoesterase"/>
    <property type="match status" value="1"/>
</dbReference>
<gene>
    <name evidence="2" type="ORF">B1A_01364</name>
</gene>
<evidence type="ECO:0000313" key="2">
    <source>
        <dbReference type="EMBL" id="EQD79984.1"/>
    </source>
</evidence>
<reference evidence="2" key="2">
    <citation type="journal article" date="2014" name="ISME J.">
        <title>Microbial stratification in low pH oxic and suboxic macroscopic growths along an acid mine drainage.</title>
        <authorList>
            <person name="Mendez-Garcia C."/>
            <person name="Mesa V."/>
            <person name="Sprenger R.R."/>
            <person name="Richter M."/>
            <person name="Diez M.S."/>
            <person name="Solano J."/>
            <person name="Bargiela R."/>
            <person name="Golyshina O.V."/>
            <person name="Manteca A."/>
            <person name="Ramos J.L."/>
            <person name="Gallego J.R."/>
            <person name="Llorente I."/>
            <person name="Martins Dos Santos V.A."/>
            <person name="Jensen O.N."/>
            <person name="Pelaez A.I."/>
            <person name="Sanchez J."/>
            <person name="Ferrer M."/>
        </authorList>
    </citation>
    <scope>NUCLEOTIDE SEQUENCE</scope>
</reference>
<dbReference type="EMBL" id="AUZX01001042">
    <property type="protein sequence ID" value="EQD79984.1"/>
    <property type="molecule type" value="Genomic_DNA"/>
</dbReference>
<sequence length="134" mass="14915">MENHAFDNIFGKYPCDSNSSSNQTLINSLEKPVNLITDTPGNYIMKQLKAVPNGTYSTPDPVEGYSAYHLDWNNGKMNGFYNNSGPQSMTYYTASQVAPLWDLAQQYSLGDSYFASVLSETSPNRLYNMAGFPL</sequence>
<proteinExistence type="predicted"/>
<dbReference type="GO" id="GO:0042578">
    <property type="term" value="F:phosphoric ester hydrolase activity"/>
    <property type="evidence" value="ECO:0007669"/>
    <property type="project" value="UniProtKB-ARBA"/>
</dbReference>
<protein>
    <submittedName>
        <fullName evidence="2">Phosphoesterase</fullName>
        <ecNumber evidence="2">3.1.-.-</ecNumber>
    </submittedName>
</protein>
<organism evidence="2">
    <name type="scientific">mine drainage metagenome</name>
    <dbReference type="NCBI Taxonomy" id="410659"/>
    <lineage>
        <taxon>unclassified sequences</taxon>
        <taxon>metagenomes</taxon>
        <taxon>ecological metagenomes</taxon>
    </lineage>
</organism>
<dbReference type="Gene3D" id="3.40.720.10">
    <property type="entry name" value="Alkaline Phosphatase, subunit A"/>
    <property type="match status" value="1"/>
</dbReference>
<dbReference type="EC" id="3.1.-.-" evidence="2"/>
<comment type="caution">
    <text evidence="2">The sequence shown here is derived from an EMBL/GenBank/DDBJ whole genome shotgun (WGS) entry which is preliminary data.</text>
</comment>
<dbReference type="InterPro" id="IPR017850">
    <property type="entry name" value="Alkaline_phosphatase_core_sf"/>
</dbReference>
<reference evidence="2" key="1">
    <citation type="submission" date="2013-08" db="EMBL/GenBank/DDBJ databases">
        <authorList>
            <person name="Mendez C."/>
            <person name="Richter M."/>
            <person name="Ferrer M."/>
            <person name="Sanchez J."/>
        </authorList>
    </citation>
    <scope>NUCLEOTIDE SEQUENCE</scope>
</reference>
<name>T1DF33_9ZZZZ</name>